<sequence length="143" mass="16328">MQKKKHLLLFTLLFSFFFFHLLLLTLFVKFGNNSKVPHSFSSSLKLARKKRHGETRDSRIARGSRRKHYIYKYINLPPLLLHSTDPLPTRLFSSLIVVASYAAPHTQTQGPSCGRSSCGNPTGHSQHDRLCHNVWPDVPFPTS</sequence>
<evidence type="ECO:0000256" key="1">
    <source>
        <dbReference type="SAM" id="MobiDB-lite"/>
    </source>
</evidence>
<keyword evidence="3" id="KW-1185">Reference proteome</keyword>
<proteinExistence type="predicted"/>
<feature type="region of interest" description="Disordered" evidence="1">
    <location>
        <begin position="106"/>
        <end position="126"/>
    </location>
</feature>
<name>F9W6S1_TRYCI</name>
<comment type="caution">
    <text evidence="2">The sequence shown here is derived from an EMBL/GenBank/DDBJ whole genome shotgun (WGS) entry which is preliminary data.</text>
</comment>
<evidence type="ECO:0000313" key="3">
    <source>
        <dbReference type="Proteomes" id="UP000000702"/>
    </source>
</evidence>
<organism evidence="2 3">
    <name type="scientific">Trypanosoma congolense (strain IL3000)</name>
    <dbReference type="NCBI Taxonomy" id="1068625"/>
    <lineage>
        <taxon>Eukaryota</taxon>
        <taxon>Discoba</taxon>
        <taxon>Euglenozoa</taxon>
        <taxon>Kinetoplastea</taxon>
        <taxon>Metakinetoplastina</taxon>
        <taxon>Trypanosomatida</taxon>
        <taxon>Trypanosomatidae</taxon>
        <taxon>Trypanosoma</taxon>
        <taxon>Nannomonas</taxon>
    </lineage>
</organism>
<dbReference type="EMBL" id="CAEQ01000923">
    <property type="protein sequence ID" value="CCD12878.1"/>
    <property type="molecule type" value="Genomic_DNA"/>
</dbReference>
<dbReference type="Proteomes" id="UP000000702">
    <property type="component" value="Unassembled WGS sequence"/>
</dbReference>
<reference evidence="3" key="1">
    <citation type="submission" date="2011-07" db="EMBL/GenBank/DDBJ databases">
        <title>Divergent evolution of antigenic variation in African trypanosomes.</title>
        <authorList>
            <person name="Jackson A.P."/>
            <person name="Berry A."/>
            <person name="Allison H.C."/>
            <person name="Burton P."/>
            <person name="Anderson J."/>
            <person name="Aslett M."/>
            <person name="Brown R."/>
            <person name="Corton N."/>
            <person name="Harris D."/>
            <person name="Hauser H."/>
            <person name="Gamble J."/>
            <person name="Gilderthorp R."/>
            <person name="McQuillan J."/>
            <person name="Quail M.A."/>
            <person name="Sanders M."/>
            <person name="Van Tonder A."/>
            <person name="Ginger M.L."/>
            <person name="Donelson J.E."/>
            <person name="Field M.C."/>
            <person name="Barry J.D."/>
            <person name="Berriman M."/>
            <person name="Hertz-Fowler C."/>
        </authorList>
    </citation>
    <scope>NUCLEOTIDE SEQUENCE [LARGE SCALE GENOMIC DNA]</scope>
    <source>
        <strain evidence="3">IL3000</strain>
    </source>
</reference>
<reference evidence="2 3" key="2">
    <citation type="journal article" date="2012" name="Proc. Natl. Acad. Sci. U.S.A.">
        <title>Antigenic diversity is generated by distinct evolutionary mechanisms in African trypanosome species.</title>
        <authorList>
            <person name="Jackson A.P."/>
            <person name="Berry A."/>
            <person name="Aslett M."/>
            <person name="Allison H.C."/>
            <person name="Burton P."/>
            <person name="Vavrova-Anderson J."/>
            <person name="Brown R."/>
            <person name="Browne H."/>
            <person name="Corton N."/>
            <person name="Hauser H."/>
            <person name="Gamble J."/>
            <person name="Gilderthorp R."/>
            <person name="Marcello L."/>
            <person name="McQuillan J."/>
            <person name="Otto T.D."/>
            <person name="Quail M.A."/>
            <person name="Sanders M.J."/>
            <person name="van Tonder A."/>
            <person name="Ginger M.L."/>
            <person name="Field M.C."/>
            <person name="Barry J.D."/>
            <person name="Hertz-Fowler C."/>
            <person name="Berriman M."/>
        </authorList>
    </citation>
    <scope>NUCLEOTIDE SEQUENCE [LARGE SCALE GENOMIC DNA]</scope>
    <source>
        <strain evidence="2 3">IL3000</strain>
    </source>
</reference>
<gene>
    <name evidence="2" type="ORF">TCIL3000_0_37170</name>
</gene>
<accession>F9W6S1</accession>
<evidence type="ECO:0000313" key="2">
    <source>
        <dbReference type="EMBL" id="CCD12878.1"/>
    </source>
</evidence>
<feature type="compositionally biased region" description="Polar residues" evidence="1">
    <location>
        <begin position="106"/>
        <end position="124"/>
    </location>
</feature>
<protein>
    <submittedName>
        <fullName evidence="2">Uncharacterized protein</fullName>
    </submittedName>
</protein>
<dbReference type="AlphaFoldDB" id="F9W6S1"/>